<protein>
    <submittedName>
        <fullName evidence="2">NAD-dependent epimerase</fullName>
    </submittedName>
</protein>
<proteinExistence type="predicted"/>
<evidence type="ECO:0000259" key="1">
    <source>
        <dbReference type="Pfam" id="PF01370"/>
    </source>
</evidence>
<accession>A0A8J3JTT1</accession>
<sequence>MHVIVGAGPVGSATALLLAERGEQVRIVTRRGTGPQAPGIELVAADASDATRLAELAEGATALYNCANPAYHRWLTDWPPLAAALLHAAESSGAVLVTMGNLYGYGPVTGPITHHTPLAATHPKLAMRVRMWEDALAAHRAGRVRATEARAGDFAGPGSYGVLNETALSRTAKGGIAYVMGDPDAPHSWTAIADVARTLVALATDERAWGQAWLVPTPPAVSIRQAARRANELVGLPPAKVSRVPYPVLWAAGLFSTMLREMRTTHYQFAAPFVLDSSHTEQVFGLEPTPLDETLAATAASYRDA</sequence>
<dbReference type="SUPFAM" id="SSF51735">
    <property type="entry name" value="NAD(P)-binding Rossmann-fold domains"/>
    <property type="match status" value="1"/>
</dbReference>
<feature type="domain" description="NAD-dependent epimerase/dehydratase" evidence="1">
    <location>
        <begin position="4"/>
        <end position="206"/>
    </location>
</feature>
<gene>
    <name evidence="2" type="ORF">Cch02nite_18080</name>
</gene>
<organism evidence="2 3">
    <name type="scientific">Catellatospora chokoriensis</name>
    <dbReference type="NCBI Taxonomy" id="310353"/>
    <lineage>
        <taxon>Bacteria</taxon>
        <taxon>Bacillati</taxon>
        <taxon>Actinomycetota</taxon>
        <taxon>Actinomycetes</taxon>
        <taxon>Micromonosporales</taxon>
        <taxon>Micromonosporaceae</taxon>
        <taxon>Catellatospora</taxon>
    </lineage>
</organism>
<evidence type="ECO:0000313" key="3">
    <source>
        <dbReference type="Proteomes" id="UP000619293"/>
    </source>
</evidence>
<dbReference type="InterPro" id="IPR036291">
    <property type="entry name" value="NAD(P)-bd_dom_sf"/>
</dbReference>
<dbReference type="InterPro" id="IPR001509">
    <property type="entry name" value="Epimerase_deHydtase"/>
</dbReference>
<dbReference type="RefSeq" id="WP_191843332.1">
    <property type="nucleotide sequence ID" value="NZ_BAAALB010000002.1"/>
</dbReference>
<name>A0A8J3JTT1_9ACTN</name>
<dbReference type="AlphaFoldDB" id="A0A8J3JTT1"/>
<dbReference type="Gene3D" id="3.40.50.720">
    <property type="entry name" value="NAD(P)-binding Rossmann-like Domain"/>
    <property type="match status" value="1"/>
</dbReference>
<evidence type="ECO:0000313" key="2">
    <source>
        <dbReference type="EMBL" id="GIF88364.1"/>
    </source>
</evidence>
<comment type="caution">
    <text evidence="2">The sequence shown here is derived from an EMBL/GenBank/DDBJ whole genome shotgun (WGS) entry which is preliminary data.</text>
</comment>
<dbReference type="Pfam" id="PF01370">
    <property type="entry name" value="Epimerase"/>
    <property type="match status" value="1"/>
</dbReference>
<dbReference type="EMBL" id="BONG01000008">
    <property type="protein sequence ID" value="GIF88364.1"/>
    <property type="molecule type" value="Genomic_DNA"/>
</dbReference>
<reference evidence="2 3" key="1">
    <citation type="submission" date="2021-01" db="EMBL/GenBank/DDBJ databases">
        <title>Whole genome shotgun sequence of Catellatospora chokoriensis NBRC 107358.</title>
        <authorList>
            <person name="Komaki H."/>
            <person name="Tamura T."/>
        </authorList>
    </citation>
    <scope>NUCLEOTIDE SEQUENCE [LARGE SCALE GENOMIC DNA]</scope>
    <source>
        <strain evidence="2 3">NBRC 107358</strain>
    </source>
</reference>
<dbReference type="Proteomes" id="UP000619293">
    <property type="component" value="Unassembled WGS sequence"/>
</dbReference>
<keyword evidence="3" id="KW-1185">Reference proteome</keyword>